<dbReference type="OrthoDB" id="29061at2157"/>
<dbReference type="Pfam" id="PF07690">
    <property type="entry name" value="MFS_1"/>
    <property type="match status" value="2"/>
</dbReference>
<feature type="transmembrane region" description="Helical" evidence="1">
    <location>
        <begin position="364"/>
        <end position="387"/>
    </location>
</feature>
<dbReference type="Proteomes" id="UP000001882">
    <property type="component" value="Chromosome"/>
</dbReference>
<dbReference type="InterPro" id="IPR036259">
    <property type="entry name" value="MFS_trans_sf"/>
</dbReference>
<evidence type="ECO:0000313" key="4">
    <source>
        <dbReference type="Proteomes" id="UP000001882"/>
    </source>
</evidence>
<dbReference type="InterPro" id="IPR011701">
    <property type="entry name" value="MFS"/>
</dbReference>
<dbReference type="GO" id="GO:0022857">
    <property type="term" value="F:transmembrane transporter activity"/>
    <property type="evidence" value="ECO:0007669"/>
    <property type="project" value="InterPro"/>
</dbReference>
<keyword evidence="1" id="KW-0812">Transmembrane</keyword>
<feature type="transmembrane region" description="Helical" evidence="1">
    <location>
        <begin position="309"/>
        <end position="325"/>
    </location>
</feature>
<dbReference type="InParanoid" id="D1Z2I4"/>
<dbReference type="Gene3D" id="1.20.1250.20">
    <property type="entry name" value="MFS general substrate transporter like domains"/>
    <property type="match status" value="2"/>
</dbReference>
<feature type="domain" description="Major facilitator superfamily (MFS) profile" evidence="2">
    <location>
        <begin position="35"/>
        <end position="416"/>
    </location>
</feature>
<dbReference type="AlphaFoldDB" id="D1Z2I4"/>
<feature type="transmembrane region" description="Helical" evidence="1">
    <location>
        <begin position="100"/>
        <end position="119"/>
    </location>
</feature>
<name>D1Z2I4_METPS</name>
<evidence type="ECO:0000259" key="2">
    <source>
        <dbReference type="PROSITE" id="PS50850"/>
    </source>
</evidence>
<dbReference type="GO" id="GO:0005886">
    <property type="term" value="C:plasma membrane"/>
    <property type="evidence" value="ECO:0007669"/>
    <property type="project" value="TreeGrafter"/>
</dbReference>
<feature type="transmembrane region" description="Helical" evidence="1">
    <location>
        <begin position="331"/>
        <end position="352"/>
    </location>
</feature>
<organism evidence="3 4">
    <name type="scientific">Methanocella paludicola (strain DSM 17711 / JCM 13418 / NBRC 101707 / SANAE)</name>
    <dbReference type="NCBI Taxonomy" id="304371"/>
    <lineage>
        <taxon>Archaea</taxon>
        <taxon>Methanobacteriati</taxon>
        <taxon>Methanobacteriota</taxon>
        <taxon>Stenosarchaea group</taxon>
        <taxon>Methanomicrobia</taxon>
        <taxon>Methanocellales</taxon>
        <taxon>Methanocellaceae</taxon>
        <taxon>Methanocella</taxon>
    </lineage>
</organism>
<reference evidence="4" key="3">
    <citation type="journal article" date="2011" name="PLoS ONE">
        <title>Genome sequence of a mesophilic hydrogenotrophic methanogen Methanocella paludicola, the first cultivated representative of the order Methanocellales.</title>
        <authorList>
            <person name="Sakai S."/>
            <person name="Takaki Y."/>
            <person name="Shimamura S."/>
            <person name="Sekine M."/>
            <person name="Tajima T."/>
            <person name="Kosugi H."/>
            <person name="Ichikawa N."/>
            <person name="Tasumi E."/>
            <person name="Hiraki A.T."/>
            <person name="Shimizu A."/>
            <person name="Kato Y."/>
            <person name="Nishiko R."/>
            <person name="Mori K."/>
            <person name="Fujita N."/>
            <person name="Imachi H."/>
            <person name="Takai K."/>
        </authorList>
    </citation>
    <scope>NUCLEOTIDE SEQUENCE [LARGE SCALE GENOMIC DNA]</scope>
    <source>
        <strain evidence="4">DSM 17711 / JCM 13418 / NBRC 101707 / SANAE</strain>
    </source>
</reference>
<dbReference type="InterPro" id="IPR020846">
    <property type="entry name" value="MFS_dom"/>
</dbReference>
<accession>D1Z2I4</accession>
<keyword evidence="1" id="KW-1133">Transmembrane helix</keyword>
<gene>
    <name evidence="3" type="ordered locus">MCP_2834</name>
</gene>
<dbReference type="PANTHER" id="PTHR43129">
    <property type="entry name" value="FOSMIDOMYCIN RESISTANCE PROTEIN"/>
    <property type="match status" value="1"/>
</dbReference>
<feature type="transmembrane region" description="Helical" evidence="1">
    <location>
        <begin position="34"/>
        <end position="52"/>
    </location>
</feature>
<feature type="transmembrane region" description="Helical" evidence="1">
    <location>
        <begin position="235"/>
        <end position="262"/>
    </location>
</feature>
<proteinExistence type="predicted"/>
<evidence type="ECO:0000313" key="3">
    <source>
        <dbReference type="EMBL" id="BAI62906.1"/>
    </source>
</evidence>
<reference evidence="3 4" key="2">
    <citation type="journal article" date="2008" name="Int. J. Syst. Evol. Microbiol.">
        <title>Methanocella paludicola gen. nov., sp. nov., a methane-producing archaeon, the first isolate of the lineage 'Rice Cluster I', and proposal of the new archaeal order Methanocellales ord. nov.</title>
        <authorList>
            <person name="Sakai S."/>
            <person name="Imachi H."/>
            <person name="Hanada S."/>
            <person name="Ohashi A."/>
            <person name="Harada H."/>
            <person name="Kamagata Y."/>
        </authorList>
    </citation>
    <scope>NUCLEOTIDE SEQUENCE [LARGE SCALE GENOMIC DNA]</scope>
    <source>
        <strain evidence="4">DSM 17711 / JCM 13418 / NBRC 101707 / SANAE</strain>
    </source>
</reference>
<dbReference type="SUPFAM" id="SSF103473">
    <property type="entry name" value="MFS general substrate transporter"/>
    <property type="match status" value="1"/>
</dbReference>
<protein>
    <submittedName>
        <fullName evidence="3">MFS transporter</fullName>
    </submittedName>
</protein>
<keyword evidence="4" id="KW-1185">Reference proteome</keyword>
<keyword evidence="1" id="KW-0472">Membrane</keyword>
<reference evidence="3 4" key="1">
    <citation type="journal article" date="2007" name="Appl. Environ. Microbiol.">
        <title>Isolation of key methanogens for global methane emission from rice paddy fields: a novel isolate affiliated with the clone cluster rice cluster I.</title>
        <authorList>
            <person name="Sakai S."/>
            <person name="Imachi H."/>
            <person name="Sekiguchi Y."/>
            <person name="Ohashi A."/>
            <person name="Harada H."/>
            <person name="Kamagata Y."/>
        </authorList>
    </citation>
    <scope>NUCLEOTIDE SEQUENCE [LARGE SCALE GENOMIC DNA]</scope>
    <source>
        <strain evidence="4">DSM 17711 / JCM 13418 / NBRC 101707 / SANAE</strain>
    </source>
</reference>
<dbReference type="STRING" id="304371.MCP_2834"/>
<dbReference type="GeneID" id="8682513"/>
<evidence type="ECO:0000256" key="1">
    <source>
        <dbReference type="SAM" id="Phobius"/>
    </source>
</evidence>
<dbReference type="eggNOG" id="arCOG00130">
    <property type="taxonomic scope" value="Archaea"/>
</dbReference>
<feature type="transmembrane region" description="Helical" evidence="1">
    <location>
        <begin position="393"/>
        <end position="414"/>
    </location>
</feature>
<dbReference type="PROSITE" id="PS50850">
    <property type="entry name" value="MFS"/>
    <property type="match status" value="1"/>
</dbReference>
<dbReference type="EMBL" id="AP011532">
    <property type="protein sequence ID" value="BAI62906.1"/>
    <property type="molecule type" value="Genomic_DNA"/>
</dbReference>
<dbReference type="CDD" id="cd17478">
    <property type="entry name" value="MFS_FsR"/>
    <property type="match status" value="1"/>
</dbReference>
<feature type="transmembrane region" description="Helical" evidence="1">
    <location>
        <begin position="72"/>
        <end position="93"/>
    </location>
</feature>
<dbReference type="PANTHER" id="PTHR43129:SF1">
    <property type="entry name" value="FOSMIDOMYCIN RESISTANCE PROTEIN"/>
    <property type="match status" value="1"/>
</dbReference>
<feature type="transmembrane region" description="Helical" evidence="1">
    <location>
        <begin position="274"/>
        <end position="297"/>
    </location>
</feature>
<sequence length="433" mass="46471">MAKPANFFISSAHYGGFKVPRRDVKTADNGFDKFRVFLLGLGHFTVDVYANLLPPLLPMFKQMYNLSYAATAGLTSVFAVTSTLIQPIFGYLADRYGKKWIAALGVAWISVLMCLLGIAPGYAAIVAIVAFAGVGSAMFHPQGAAMVPRVSGDHKGVGVSIFSAGGSIGYSVMPLIAVMIVGWFGLNSLPLLIFPGLIVSYMLYKYSPDMEEECRKNHIDLRQMLHDMGQVKAPLATLVTVVSLRAWVCSGMITFIPLYYALHFKGWTFMGYDLSLIAPGITLFIFLIANAIGGIIGGWASDKYGKKQVLVAAFFASLPFFYLAFTSPDFLVWPFIAIAGGFIYAAYPGTVLQAQEMLPRTQGMAGGLILGFANGVGGLLVLLTGVISDHFGIFNGVLSLIAIAVVMSFLSLAVPGDKALKAQVEAIEVPQAH</sequence>
<dbReference type="KEGG" id="mpd:MCP_2834"/>
<dbReference type="RefSeq" id="WP_012901576.1">
    <property type="nucleotide sequence ID" value="NC_013665.1"/>
</dbReference>